<feature type="region of interest" description="Disordered" evidence="1">
    <location>
        <begin position="58"/>
        <end position="98"/>
    </location>
</feature>
<gene>
    <name evidence="2" type="ORF">NDU88_003900</name>
</gene>
<dbReference type="AlphaFoldDB" id="A0AAV7TSF3"/>
<comment type="caution">
    <text evidence="2">The sequence shown here is derived from an EMBL/GenBank/DDBJ whole genome shotgun (WGS) entry which is preliminary data.</text>
</comment>
<proteinExistence type="predicted"/>
<dbReference type="EMBL" id="JANPWB010000006">
    <property type="protein sequence ID" value="KAJ1178658.1"/>
    <property type="molecule type" value="Genomic_DNA"/>
</dbReference>
<reference evidence="2" key="1">
    <citation type="journal article" date="2022" name="bioRxiv">
        <title>Sequencing and chromosome-scale assembly of the giantPleurodeles waltlgenome.</title>
        <authorList>
            <person name="Brown T."/>
            <person name="Elewa A."/>
            <person name="Iarovenko S."/>
            <person name="Subramanian E."/>
            <person name="Araus A.J."/>
            <person name="Petzold A."/>
            <person name="Susuki M."/>
            <person name="Suzuki K.-i.T."/>
            <person name="Hayashi T."/>
            <person name="Toyoda A."/>
            <person name="Oliveira C."/>
            <person name="Osipova E."/>
            <person name="Leigh N.D."/>
            <person name="Simon A."/>
            <person name="Yun M.H."/>
        </authorList>
    </citation>
    <scope>NUCLEOTIDE SEQUENCE</scope>
    <source>
        <strain evidence="2">20211129_DDA</strain>
        <tissue evidence="2">Liver</tissue>
    </source>
</reference>
<organism evidence="2 3">
    <name type="scientific">Pleurodeles waltl</name>
    <name type="common">Iberian ribbed newt</name>
    <dbReference type="NCBI Taxonomy" id="8319"/>
    <lineage>
        <taxon>Eukaryota</taxon>
        <taxon>Metazoa</taxon>
        <taxon>Chordata</taxon>
        <taxon>Craniata</taxon>
        <taxon>Vertebrata</taxon>
        <taxon>Euteleostomi</taxon>
        <taxon>Amphibia</taxon>
        <taxon>Batrachia</taxon>
        <taxon>Caudata</taxon>
        <taxon>Salamandroidea</taxon>
        <taxon>Salamandridae</taxon>
        <taxon>Pleurodelinae</taxon>
        <taxon>Pleurodeles</taxon>
    </lineage>
</organism>
<accession>A0AAV7TSF3</accession>
<name>A0AAV7TSF3_PLEWA</name>
<sequence length="98" mass="10167">MAGTAWAVQGPPNRAPERFSLSALQTVKIATGATAPVAPLQHRRLHSEPASMLQGLSRWAGGRSFGGRPPTQRESQNGLRGLLTAERPSGGSRLAGGG</sequence>
<protein>
    <submittedName>
        <fullName evidence="2">Uncharacterized protein</fullName>
    </submittedName>
</protein>
<evidence type="ECO:0000313" key="2">
    <source>
        <dbReference type="EMBL" id="KAJ1178658.1"/>
    </source>
</evidence>
<evidence type="ECO:0000313" key="3">
    <source>
        <dbReference type="Proteomes" id="UP001066276"/>
    </source>
</evidence>
<dbReference type="Proteomes" id="UP001066276">
    <property type="component" value="Chromosome 3_2"/>
</dbReference>
<keyword evidence="3" id="KW-1185">Reference proteome</keyword>
<evidence type="ECO:0000256" key="1">
    <source>
        <dbReference type="SAM" id="MobiDB-lite"/>
    </source>
</evidence>